<dbReference type="InterPro" id="IPR036020">
    <property type="entry name" value="WW_dom_sf"/>
</dbReference>
<feature type="compositionally biased region" description="Polar residues" evidence="1">
    <location>
        <begin position="1"/>
        <end position="20"/>
    </location>
</feature>
<dbReference type="InterPro" id="IPR011993">
    <property type="entry name" value="PH-like_dom_sf"/>
</dbReference>
<dbReference type="STRING" id="31246.A0A183P4Q7"/>
<sequence length="292" mass="32737">MSGQLSKSCTIMQDPVSNPNIEEATYDSDKNSHGRCTSSLYEDDVKVMEVKEKNLASSYQDSEYTRSSDGSQYSVGRSKDSPMEWVPATDQYGKTYYYELNTRHSVWALEDLETSPTDAPHSSDSLNNYLDINEPNASKEAFDCSVFEDENNGSYVDQYPSVSRMSSISKVNRRTMSQSKVSHRSSHIPSEVCSTQVINRPFSLVSLDDQDQGAGGRFQMKNLSKEHISGPSENKLTHFERRGAVIRTMLIENGKRISKKWIPGVLHLSGPLLFLYKDNKPSLPVSQFSNGA</sequence>
<dbReference type="InterPro" id="IPR001202">
    <property type="entry name" value="WW_dom"/>
</dbReference>
<proteinExistence type="predicted"/>
<feature type="region of interest" description="Disordered" evidence="1">
    <location>
        <begin position="167"/>
        <end position="186"/>
    </location>
</feature>
<dbReference type="EMBL" id="UZAL01029630">
    <property type="protein sequence ID" value="VDP49361.1"/>
    <property type="molecule type" value="Genomic_DNA"/>
</dbReference>
<evidence type="ECO:0000313" key="2">
    <source>
        <dbReference type="EMBL" id="VDP49361.1"/>
    </source>
</evidence>
<evidence type="ECO:0000313" key="3">
    <source>
        <dbReference type="Proteomes" id="UP000269396"/>
    </source>
</evidence>
<feature type="compositionally biased region" description="Polar residues" evidence="1">
    <location>
        <begin position="167"/>
        <end position="180"/>
    </location>
</feature>
<feature type="region of interest" description="Disordered" evidence="1">
    <location>
        <begin position="58"/>
        <end position="81"/>
    </location>
</feature>
<accession>A0A183P4Q7</accession>
<dbReference type="PROSITE" id="PS50020">
    <property type="entry name" value="WW_DOMAIN_2"/>
    <property type="match status" value="1"/>
</dbReference>
<dbReference type="SUPFAM" id="SSF51045">
    <property type="entry name" value="WW domain"/>
    <property type="match status" value="1"/>
</dbReference>
<gene>
    <name evidence="2" type="ORF">SMTD_LOCUS9343</name>
</gene>
<organism evidence="2 3">
    <name type="scientific">Schistosoma mattheei</name>
    <dbReference type="NCBI Taxonomy" id="31246"/>
    <lineage>
        <taxon>Eukaryota</taxon>
        <taxon>Metazoa</taxon>
        <taxon>Spiralia</taxon>
        <taxon>Lophotrochozoa</taxon>
        <taxon>Platyhelminthes</taxon>
        <taxon>Trematoda</taxon>
        <taxon>Digenea</taxon>
        <taxon>Strigeidida</taxon>
        <taxon>Schistosomatoidea</taxon>
        <taxon>Schistosomatidae</taxon>
        <taxon>Schistosoma</taxon>
    </lineage>
</organism>
<dbReference type="Proteomes" id="UP000269396">
    <property type="component" value="Unassembled WGS sequence"/>
</dbReference>
<feature type="compositionally biased region" description="Polar residues" evidence="1">
    <location>
        <begin position="58"/>
        <end position="75"/>
    </location>
</feature>
<reference evidence="2 3" key="1">
    <citation type="submission" date="2018-11" db="EMBL/GenBank/DDBJ databases">
        <authorList>
            <consortium name="Pathogen Informatics"/>
        </authorList>
    </citation>
    <scope>NUCLEOTIDE SEQUENCE [LARGE SCALE GENOMIC DNA]</scope>
    <source>
        <strain>Denwood</strain>
        <strain evidence="3">Zambia</strain>
    </source>
</reference>
<keyword evidence="3" id="KW-1185">Reference proteome</keyword>
<dbReference type="AlphaFoldDB" id="A0A183P4Q7"/>
<dbReference type="Gene3D" id="2.30.29.30">
    <property type="entry name" value="Pleckstrin-homology domain (PH domain)/Phosphotyrosine-binding domain (PTB)"/>
    <property type="match status" value="1"/>
</dbReference>
<feature type="region of interest" description="Disordered" evidence="1">
    <location>
        <begin position="1"/>
        <end position="37"/>
    </location>
</feature>
<dbReference type="CDD" id="cd00201">
    <property type="entry name" value="WW"/>
    <property type="match status" value="1"/>
</dbReference>
<name>A0A183P4Q7_9TREM</name>
<protein>
    <submittedName>
        <fullName evidence="2">Uncharacterized protein</fullName>
    </submittedName>
</protein>
<evidence type="ECO:0000256" key="1">
    <source>
        <dbReference type="SAM" id="MobiDB-lite"/>
    </source>
</evidence>